<evidence type="ECO:0000256" key="3">
    <source>
        <dbReference type="SAM" id="MobiDB-lite"/>
    </source>
</evidence>
<dbReference type="InterPro" id="IPR001404">
    <property type="entry name" value="Hsp90_fam"/>
</dbReference>
<dbReference type="GO" id="GO:0051082">
    <property type="term" value="F:unfolded protein binding"/>
    <property type="evidence" value="ECO:0007669"/>
    <property type="project" value="InterPro"/>
</dbReference>
<dbReference type="InterPro" id="IPR020568">
    <property type="entry name" value="Ribosomal_Su5_D2-typ_SF"/>
</dbReference>
<proteinExistence type="inferred from homology"/>
<dbReference type="GO" id="GO:0016887">
    <property type="term" value="F:ATP hydrolysis activity"/>
    <property type="evidence" value="ECO:0007669"/>
    <property type="project" value="InterPro"/>
</dbReference>
<dbReference type="WBParaSite" id="ALUE_0002337401-mRNA-1">
    <property type="protein sequence ID" value="ALUE_0002337401-mRNA-1"/>
    <property type="gene ID" value="ALUE_0002337401"/>
</dbReference>
<dbReference type="PANTHER" id="PTHR11528">
    <property type="entry name" value="HEAT SHOCK PROTEIN 90 FAMILY MEMBER"/>
    <property type="match status" value="1"/>
</dbReference>
<keyword evidence="2" id="KW-0143">Chaperone</keyword>
<protein>
    <submittedName>
        <fullName evidence="5">Endoplasmin</fullName>
    </submittedName>
</protein>
<evidence type="ECO:0000256" key="1">
    <source>
        <dbReference type="ARBA" id="ARBA00008239"/>
    </source>
</evidence>
<dbReference type="GO" id="GO:0005524">
    <property type="term" value="F:ATP binding"/>
    <property type="evidence" value="ECO:0007669"/>
    <property type="project" value="InterPro"/>
</dbReference>
<sequence length="248" mass="29245">MNSSSKTETVEEPIEEDAEDKKAEEDGKVEEEKEKKTKKVEKTTWDWEKVNNVKPIWMRKSGEVEPDEYDEFYKSITKDSEKPLAHVHFTAEGEVTFKSILYVPKRGPYDMFQNYGKVADNIRLYVRRVFITDDFHDMMPKYLSFIRGIVDSDDLPLNVSRETLQQHKLLKVIKKKLVRKVLDMLKKMEPDVYEEFWKEFSTNIKLGIMEDPTNRTRLSKLLRFRSSHDKVSLLWDMLSATPIGGYYG</sequence>
<dbReference type="SUPFAM" id="SSF54211">
    <property type="entry name" value="Ribosomal protein S5 domain 2-like"/>
    <property type="match status" value="1"/>
</dbReference>
<feature type="region of interest" description="Disordered" evidence="3">
    <location>
        <begin position="1"/>
        <end position="41"/>
    </location>
</feature>
<comment type="similarity">
    <text evidence="1">Belongs to the heat shock protein 90 family.</text>
</comment>
<feature type="compositionally biased region" description="Basic and acidic residues" evidence="3">
    <location>
        <begin position="19"/>
        <end position="41"/>
    </location>
</feature>
<evidence type="ECO:0000313" key="5">
    <source>
        <dbReference type="WBParaSite" id="ALUE_0002337401-mRNA-1"/>
    </source>
</evidence>
<dbReference type="Proteomes" id="UP000036681">
    <property type="component" value="Unplaced"/>
</dbReference>
<reference evidence="5" key="1">
    <citation type="submission" date="2017-02" db="UniProtKB">
        <authorList>
            <consortium name="WormBaseParasite"/>
        </authorList>
    </citation>
    <scope>IDENTIFICATION</scope>
</reference>
<accession>A0A0M3IX96</accession>
<name>A0A0M3IX96_ASCLU</name>
<dbReference type="GO" id="GO:0140662">
    <property type="term" value="F:ATP-dependent protein folding chaperone"/>
    <property type="evidence" value="ECO:0007669"/>
    <property type="project" value="InterPro"/>
</dbReference>
<dbReference type="Gene3D" id="3.30.230.80">
    <property type="match status" value="1"/>
</dbReference>
<evidence type="ECO:0000256" key="2">
    <source>
        <dbReference type="ARBA" id="ARBA00023186"/>
    </source>
</evidence>
<organism evidence="4 5">
    <name type="scientific">Ascaris lumbricoides</name>
    <name type="common">Giant roundworm</name>
    <dbReference type="NCBI Taxonomy" id="6252"/>
    <lineage>
        <taxon>Eukaryota</taxon>
        <taxon>Metazoa</taxon>
        <taxon>Ecdysozoa</taxon>
        <taxon>Nematoda</taxon>
        <taxon>Chromadorea</taxon>
        <taxon>Rhabditida</taxon>
        <taxon>Spirurina</taxon>
        <taxon>Ascaridomorpha</taxon>
        <taxon>Ascaridoidea</taxon>
        <taxon>Ascarididae</taxon>
        <taxon>Ascaris</taxon>
    </lineage>
</organism>
<keyword evidence="4" id="KW-1185">Reference proteome</keyword>
<dbReference type="AlphaFoldDB" id="A0A0M3IX96"/>
<dbReference type="Pfam" id="PF00183">
    <property type="entry name" value="HSP90"/>
    <property type="match status" value="1"/>
</dbReference>
<evidence type="ECO:0000313" key="4">
    <source>
        <dbReference type="Proteomes" id="UP000036681"/>
    </source>
</evidence>
<dbReference type="FunFam" id="3.30.230.80:FF:000003">
    <property type="entry name" value="endoplasmin isoform X1"/>
    <property type="match status" value="1"/>
</dbReference>